<gene>
    <name evidence="2" type="ORF">AKJ09_04344</name>
</gene>
<dbReference type="PANTHER" id="PTHR44825:SF1">
    <property type="entry name" value="DNAJ HOMOLOG SUBFAMILY C MEMBER 4"/>
    <property type="match status" value="1"/>
</dbReference>
<evidence type="ECO:0000313" key="2">
    <source>
        <dbReference type="EMBL" id="AKU97680.1"/>
    </source>
</evidence>
<protein>
    <submittedName>
        <fullName evidence="2">Heat shock protein DnaJ domain protein</fullName>
    </submittedName>
</protein>
<keyword evidence="3" id="KW-1185">Reference proteome</keyword>
<keyword evidence="2" id="KW-0346">Stress response</keyword>
<dbReference type="CDD" id="cd06257">
    <property type="entry name" value="DnaJ"/>
    <property type="match status" value="1"/>
</dbReference>
<dbReference type="EMBL" id="CP012333">
    <property type="protein sequence ID" value="AKU97680.1"/>
    <property type="molecule type" value="Genomic_DNA"/>
</dbReference>
<dbReference type="AlphaFoldDB" id="A0A0K1PVX2"/>
<name>A0A0K1PVX2_9BACT</name>
<organism evidence="2 3">
    <name type="scientific">Labilithrix luteola</name>
    <dbReference type="NCBI Taxonomy" id="1391654"/>
    <lineage>
        <taxon>Bacteria</taxon>
        <taxon>Pseudomonadati</taxon>
        <taxon>Myxococcota</taxon>
        <taxon>Polyangia</taxon>
        <taxon>Polyangiales</taxon>
        <taxon>Labilitrichaceae</taxon>
        <taxon>Labilithrix</taxon>
    </lineage>
</organism>
<dbReference type="InterPro" id="IPR001623">
    <property type="entry name" value="DnaJ_domain"/>
</dbReference>
<dbReference type="Pfam" id="PF00226">
    <property type="entry name" value="DnaJ"/>
    <property type="match status" value="1"/>
</dbReference>
<dbReference type="PRINTS" id="PR00625">
    <property type="entry name" value="JDOMAIN"/>
</dbReference>
<dbReference type="Gene3D" id="1.10.287.110">
    <property type="entry name" value="DnaJ domain"/>
    <property type="match status" value="1"/>
</dbReference>
<dbReference type="Proteomes" id="UP000064967">
    <property type="component" value="Chromosome"/>
</dbReference>
<proteinExistence type="predicted"/>
<dbReference type="OrthoDB" id="5382215at2"/>
<dbReference type="SMART" id="SM00271">
    <property type="entry name" value="DnaJ"/>
    <property type="match status" value="1"/>
</dbReference>
<dbReference type="InterPro" id="IPR052763">
    <property type="entry name" value="DnaJ_C4"/>
</dbReference>
<feature type="domain" description="J" evidence="1">
    <location>
        <begin position="18"/>
        <end position="88"/>
    </location>
</feature>
<dbReference type="PANTHER" id="PTHR44825">
    <property type="match status" value="1"/>
</dbReference>
<evidence type="ECO:0000313" key="3">
    <source>
        <dbReference type="Proteomes" id="UP000064967"/>
    </source>
</evidence>
<accession>A0A0K1PVX2</accession>
<dbReference type="RefSeq" id="WP_146648781.1">
    <property type="nucleotide sequence ID" value="NZ_CP012333.1"/>
</dbReference>
<dbReference type="PROSITE" id="PS50076">
    <property type="entry name" value="DNAJ_2"/>
    <property type="match status" value="1"/>
</dbReference>
<dbReference type="KEGG" id="llu:AKJ09_04344"/>
<evidence type="ECO:0000259" key="1">
    <source>
        <dbReference type="PROSITE" id="PS50076"/>
    </source>
</evidence>
<dbReference type="STRING" id="1391654.AKJ09_04344"/>
<dbReference type="InterPro" id="IPR036869">
    <property type="entry name" value="J_dom_sf"/>
</dbReference>
<sequence length="172" mass="19675">MAAPITFIAWAESLETMDYYDILRVPYDASPAEIQKAFHALSLRCHPDRFVDEDEEVGRAASAVFKKLVEAYNVLRRPNLRTRYDAELRKGQVKLDEHAVEKKPTFQQRTLHMIASNAKARQYAAKADAFLSNGKLEEARIQLISACQHDPGNDELKERLDILYEALFLEPP</sequence>
<dbReference type="SUPFAM" id="SSF46565">
    <property type="entry name" value="Chaperone J-domain"/>
    <property type="match status" value="1"/>
</dbReference>
<reference evidence="2 3" key="1">
    <citation type="submission" date="2015-08" db="EMBL/GenBank/DDBJ databases">
        <authorList>
            <person name="Babu N.S."/>
            <person name="Beckwith C.J."/>
            <person name="Beseler K.G."/>
            <person name="Brison A."/>
            <person name="Carone J.V."/>
            <person name="Caskin T.P."/>
            <person name="Diamond M."/>
            <person name="Durham M.E."/>
            <person name="Foxe J.M."/>
            <person name="Go M."/>
            <person name="Henderson B.A."/>
            <person name="Jones I.B."/>
            <person name="McGettigan J.A."/>
            <person name="Micheletti S.J."/>
            <person name="Nasrallah M.E."/>
            <person name="Ortiz D."/>
            <person name="Piller C.R."/>
            <person name="Privatt S.R."/>
            <person name="Schneider S.L."/>
            <person name="Sharp S."/>
            <person name="Smith T.C."/>
            <person name="Stanton J.D."/>
            <person name="Ullery H.E."/>
            <person name="Wilson R.J."/>
            <person name="Serrano M.G."/>
            <person name="Buck G."/>
            <person name="Lee V."/>
            <person name="Wang Y."/>
            <person name="Carvalho R."/>
            <person name="Voegtly L."/>
            <person name="Shi R."/>
            <person name="Duckworth R."/>
            <person name="Johnson A."/>
            <person name="Loviza R."/>
            <person name="Walstead R."/>
            <person name="Shah Z."/>
            <person name="Kiflezghi M."/>
            <person name="Wade K."/>
            <person name="Ball S.L."/>
            <person name="Bradley K.W."/>
            <person name="Asai D.J."/>
            <person name="Bowman C.A."/>
            <person name="Russell D.A."/>
            <person name="Pope W.H."/>
            <person name="Jacobs-Sera D."/>
            <person name="Hendrix R.W."/>
            <person name="Hatfull G.F."/>
        </authorList>
    </citation>
    <scope>NUCLEOTIDE SEQUENCE [LARGE SCALE GENOMIC DNA]</scope>
    <source>
        <strain evidence="2 3">DSM 27648</strain>
    </source>
</reference>